<name>A0A538UDV5_UNCEI</name>
<feature type="domain" description="CusB-like beta-barrel" evidence="5">
    <location>
        <begin position="205"/>
        <end position="273"/>
    </location>
</feature>
<dbReference type="AlphaFoldDB" id="A0A538UDV5"/>
<evidence type="ECO:0000259" key="5">
    <source>
        <dbReference type="Pfam" id="PF25954"/>
    </source>
</evidence>
<feature type="compositionally biased region" description="Low complexity" evidence="3">
    <location>
        <begin position="353"/>
        <end position="383"/>
    </location>
</feature>
<dbReference type="Gene3D" id="1.10.287.470">
    <property type="entry name" value="Helix hairpin bin"/>
    <property type="match status" value="1"/>
</dbReference>
<feature type="coiled-coil region" evidence="2">
    <location>
        <begin position="127"/>
        <end position="154"/>
    </location>
</feature>
<evidence type="ECO:0000313" key="6">
    <source>
        <dbReference type="EMBL" id="TMQ74095.1"/>
    </source>
</evidence>
<dbReference type="FunFam" id="2.40.30.170:FF:000010">
    <property type="entry name" value="Efflux RND transporter periplasmic adaptor subunit"/>
    <property type="match status" value="1"/>
</dbReference>
<comment type="similarity">
    <text evidence="1">Belongs to the membrane fusion protein (MFP) (TC 8.A.1) family.</text>
</comment>
<reference evidence="6 7" key="1">
    <citation type="journal article" date="2019" name="Nat. Microbiol.">
        <title>Mediterranean grassland soil C-N compound turnover is dependent on rainfall and depth, and is mediated by genomically divergent microorganisms.</title>
        <authorList>
            <person name="Diamond S."/>
            <person name="Andeer P.F."/>
            <person name="Li Z."/>
            <person name="Crits-Christoph A."/>
            <person name="Burstein D."/>
            <person name="Anantharaman K."/>
            <person name="Lane K.R."/>
            <person name="Thomas B.C."/>
            <person name="Pan C."/>
            <person name="Northen T.R."/>
            <person name="Banfield J.F."/>
        </authorList>
    </citation>
    <scope>NUCLEOTIDE SEQUENCE [LARGE SCALE GENOMIC DNA]</scope>
    <source>
        <strain evidence="6">WS_11</strain>
    </source>
</reference>
<dbReference type="PANTHER" id="PTHR30469">
    <property type="entry name" value="MULTIDRUG RESISTANCE PROTEIN MDTA"/>
    <property type="match status" value="1"/>
</dbReference>
<dbReference type="Gene3D" id="2.40.420.20">
    <property type="match status" value="1"/>
</dbReference>
<dbReference type="GO" id="GO:1990281">
    <property type="term" value="C:efflux pump complex"/>
    <property type="evidence" value="ECO:0007669"/>
    <property type="project" value="TreeGrafter"/>
</dbReference>
<dbReference type="Pfam" id="PF25954">
    <property type="entry name" value="Beta-barrel_RND_2"/>
    <property type="match status" value="1"/>
</dbReference>
<dbReference type="NCBIfam" id="TIGR01730">
    <property type="entry name" value="RND_mfp"/>
    <property type="match status" value="1"/>
</dbReference>
<dbReference type="PANTHER" id="PTHR30469:SF36">
    <property type="entry name" value="BLL3903 PROTEIN"/>
    <property type="match status" value="1"/>
</dbReference>
<evidence type="ECO:0000256" key="1">
    <source>
        <dbReference type="ARBA" id="ARBA00009477"/>
    </source>
</evidence>
<protein>
    <submittedName>
        <fullName evidence="6">Efflux RND transporter periplasmic adaptor subunit</fullName>
    </submittedName>
</protein>
<gene>
    <name evidence="6" type="ORF">E6K81_01395</name>
</gene>
<organism evidence="6 7">
    <name type="scientific">Eiseniibacteriota bacterium</name>
    <dbReference type="NCBI Taxonomy" id="2212470"/>
    <lineage>
        <taxon>Bacteria</taxon>
        <taxon>Candidatus Eiseniibacteriota</taxon>
    </lineage>
</organism>
<dbReference type="InterPro" id="IPR058792">
    <property type="entry name" value="Beta-barrel_RND_2"/>
</dbReference>
<feature type="signal peptide" evidence="4">
    <location>
        <begin position="1"/>
        <end position="34"/>
    </location>
</feature>
<dbReference type="EMBL" id="VBPB01000015">
    <property type="protein sequence ID" value="TMQ74095.1"/>
    <property type="molecule type" value="Genomic_DNA"/>
</dbReference>
<dbReference type="Proteomes" id="UP000319771">
    <property type="component" value="Unassembled WGS sequence"/>
</dbReference>
<keyword evidence="2" id="KW-0175">Coiled coil</keyword>
<dbReference type="Gene3D" id="2.40.30.170">
    <property type="match status" value="1"/>
</dbReference>
<feature type="compositionally biased region" description="Gly residues" evidence="3">
    <location>
        <begin position="343"/>
        <end position="352"/>
    </location>
</feature>
<comment type="caution">
    <text evidence="6">The sequence shown here is derived from an EMBL/GenBank/DDBJ whole genome shotgun (WGS) entry which is preliminary data.</text>
</comment>
<dbReference type="SUPFAM" id="SSF111369">
    <property type="entry name" value="HlyD-like secretion proteins"/>
    <property type="match status" value="1"/>
</dbReference>
<evidence type="ECO:0000313" key="7">
    <source>
        <dbReference type="Proteomes" id="UP000319771"/>
    </source>
</evidence>
<keyword evidence="4" id="KW-0732">Signal</keyword>
<dbReference type="InterPro" id="IPR006143">
    <property type="entry name" value="RND_pump_MFP"/>
</dbReference>
<proteinExistence type="inferred from homology"/>
<feature type="chain" id="PRO_5022207031" evidence="4">
    <location>
        <begin position="35"/>
        <end position="383"/>
    </location>
</feature>
<evidence type="ECO:0000256" key="2">
    <source>
        <dbReference type="SAM" id="Coils"/>
    </source>
</evidence>
<dbReference type="GO" id="GO:0015562">
    <property type="term" value="F:efflux transmembrane transporter activity"/>
    <property type="evidence" value="ECO:0007669"/>
    <property type="project" value="TreeGrafter"/>
</dbReference>
<evidence type="ECO:0000256" key="4">
    <source>
        <dbReference type="SAM" id="SignalP"/>
    </source>
</evidence>
<dbReference type="Gene3D" id="2.40.50.100">
    <property type="match status" value="1"/>
</dbReference>
<accession>A0A538UDV5</accession>
<sequence>MRTLERDARRMGARSAALALLATALALPGCGSKAAGGFQMPPTPVEVADVKTEPVSDRFRAVGTVDADETVKIVNEIAAVVRELPFAEGQAVAKGDLIARLDDSELGAEAARADALRDQARTNHERVRQLFEQKAASQQELDDASSALKVAEANAVVARTRYAKAHIRSPLTGVAGRRLVSPGAYLAVGTPITEVASIGMVKVGFSAPERYLPQLRRRAVIEVTTTAYPGEVFAGDISVVDPILDAVSHTVQMVARVHNRDGRLRPGMSADITAMLGERPQALTVPDEAIFSEGDQSFVYVVKPDSTVMQGLKAGDRVVRAGYQKLFEGAKVMPVPSMAAGAPGTGAPGAGAGPATPGAPAAGGKPAAPAGKATPAGTKGNQR</sequence>
<feature type="region of interest" description="Disordered" evidence="3">
    <location>
        <begin position="343"/>
        <end position="383"/>
    </location>
</feature>
<evidence type="ECO:0000256" key="3">
    <source>
        <dbReference type="SAM" id="MobiDB-lite"/>
    </source>
</evidence>